<protein>
    <submittedName>
        <fullName evidence="2">Uncharacterized protein</fullName>
    </submittedName>
</protein>
<feature type="region of interest" description="Disordered" evidence="1">
    <location>
        <begin position="47"/>
        <end position="67"/>
    </location>
</feature>
<evidence type="ECO:0000313" key="2">
    <source>
        <dbReference type="EMBL" id="CAI9179188.1"/>
    </source>
</evidence>
<accession>A0ABN9A072</accession>
<evidence type="ECO:0000313" key="3">
    <source>
        <dbReference type="Proteomes" id="UP001176941"/>
    </source>
</evidence>
<proteinExistence type="predicted"/>
<organism evidence="2 3">
    <name type="scientific">Rangifer tarandus platyrhynchus</name>
    <name type="common">Svalbard reindeer</name>
    <dbReference type="NCBI Taxonomy" id="3082113"/>
    <lineage>
        <taxon>Eukaryota</taxon>
        <taxon>Metazoa</taxon>
        <taxon>Chordata</taxon>
        <taxon>Craniata</taxon>
        <taxon>Vertebrata</taxon>
        <taxon>Euteleostomi</taxon>
        <taxon>Mammalia</taxon>
        <taxon>Eutheria</taxon>
        <taxon>Laurasiatheria</taxon>
        <taxon>Artiodactyla</taxon>
        <taxon>Ruminantia</taxon>
        <taxon>Pecora</taxon>
        <taxon>Cervidae</taxon>
        <taxon>Odocoileinae</taxon>
        <taxon>Rangifer</taxon>
    </lineage>
</organism>
<gene>
    <name evidence="2" type="ORF">MRATA1EN1_LOCUS28150</name>
</gene>
<name>A0ABN9A072_RANTA</name>
<keyword evidence="3" id="KW-1185">Reference proteome</keyword>
<dbReference type="EMBL" id="OX459945">
    <property type="protein sequence ID" value="CAI9179188.1"/>
    <property type="molecule type" value="Genomic_DNA"/>
</dbReference>
<sequence length="110" mass="11674">MKKQSYVGGGCGPLEILGRPHQTRDLRSPCLNLGSVCAWGRQLGSVRRGTGRGPKEKRGSFDTPFSSSPLTCVQRSVTRELLACPSGPGVTCALGKREEPQARGVLGQPP</sequence>
<evidence type="ECO:0000256" key="1">
    <source>
        <dbReference type="SAM" id="MobiDB-lite"/>
    </source>
</evidence>
<dbReference type="Proteomes" id="UP001176941">
    <property type="component" value="Chromosome 9"/>
</dbReference>
<reference evidence="2" key="1">
    <citation type="submission" date="2023-04" db="EMBL/GenBank/DDBJ databases">
        <authorList>
            <consortium name="ELIXIR-Norway"/>
        </authorList>
    </citation>
    <scope>NUCLEOTIDE SEQUENCE [LARGE SCALE GENOMIC DNA]</scope>
</reference>